<feature type="domain" description="Hemerythrin-like" evidence="6">
    <location>
        <begin position="90"/>
        <end position="230"/>
    </location>
</feature>
<dbReference type="NCBIfam" id="TIGR03652">
    <property type="entry name" value="FeS_repair_RIC"/>
    <property type="match status" value="1"/>
</dbReference>
<evidence type="ECO:0000256" key="4">
    <source>
        <dbReference type="ARBA" id="ARBA00023004"/>
    </source>
</evidence>
<evidence type="ECO:0000256" key="3">
    <source>
        <dbReference type="ARBA" id="ARBA00022723"/>
    </source>
</evidence>
<name>A0A0J8DA33_CLOCY</name>
<keyword evidence="4" id="KW-0408">Iron</keyword>
<dbReference type="PANTHER" id="PTHR36438:SF1">
    <property type="entry name" value="IRON-SULFUR CLUSTER REPAIR PROTEIN YTFE"/>
    <property type="match status" value="1"/>
</dbReference>
<evidence type="ECO:0000256" key="5">
    <source>
        <dbReference type="SAM" id="Coils"/>
    </source>
</evidence>
<reference evidence="7 8" key="1">
    <citation type="submission" date="2015-06" db="EMBL/GenBank/DDBJ databases">
        <title>Draft genome sequence of the purine-degrading Clostridium cylindrosporum HC-1 (DSM 605).</title>
        <authorList>
            <person name="Poehlein A."/>
            <person name="Schiel-Bengelsdorf B."/>
            <person name="Bengelsdorf F."/>
            <person name="Daniel R."/>
            <person name="Duerre P."/>
        </authorList>
    </citation>
    <scope>NUCLEOTIDE SEQUENCE [LARGE SCALE GENOMIC DNA]</scope>
    <source>
        <strain evidence="7 8">DSM 605</strain>
    </source>
</reference>
<dbReference type="AlphaFoldDB" id="A0A0J8DA33"/>
<organism evidence="7 8">
    <name type="scientific">Clostridium cylindrosporum DSM 605</name>
    <dbReference type="NCBI Taxonomy" id="1121307"/>
    <lineage>
        <taxon>Bacteria</taxon>
        <taxon>Bacillati</taxon>
        <taxon>Bacillota</taxon>
        <taxon>Clostridia</taxon>
        <taxon>Eubacteriales</taxon>
        <taxon>Clostridiaceae</taxon>
        <taxon>Clostridium</taxon>
    </lineage>
</organism>
<dbReference type="Pfam" id="PF04405">
    <property type="entry name" value="ScdA_N"/>
    <property type="match status" value="1"/>
</dbReference>
<dbReference type="InterPro" id="IPR019903">
    <property type="entry name" value="RIC_family"/>
</dbReference>
<evidence type="ECO:0000256" key="1">
    <source>
        <dbReference type="ARBA" id="ARBA00004496"/>
    </source>
</evidence>
<keyword evidence="8" id="KW-1185">Reference proteome</keyword>
<comment type="subcellular location">
    <subcellularLocation>
        <location evidence="1">Cytoplasm</location>
    </subcellularLocation>
</comment>
<keyword evidence="3" id="KW-0479">Metal-binding</keyword>
<protein>
    <submittedName>
        <fullName evidence="7">Iron-sulfur cluster repair protein ScdA</fullName>
    </submittedName>
</protein>
<dbReference type="Pfam" id="PF01814">
    <property type="entry name" value="Hemerythrin"/>
    <property type="match status" value="1"/>
</dbReference>
<feature type="coiled-coil region" evidence="5">
    <location>
        <begin position="154"/>
        <end position="188"/>
    </location>
</feature>
<evidence type="ECO:0000313" key="8">
    <source>
        <dbReference type="Proteomes" id="UP000036756"/>
    </source>
</evidence>
<evidence type="ECO:0000313" key="7">
    <source>
        <dbReference type="EMBL" id="KMT21163.1"/>
    </source>
</evidence>
<proteinExistence type="predicted"/>
<dbReference type="GO" id="GO:0005737">
    <property type="term" value="C:cytoplasm"/>
    <property type="evidence" value="ECO:0007669"/>
    <property type="project" value="UniProtKB-SubCell"/>
</dbReference>
<sequence length="232" mass="27336">MINKFNSSDNIGDIVSIFPGASNLFLEYRIDFCCGGNRPLKEAINEKKLNENDIVNLLNERYKEFLERNEEFTDWVNEDPSKLADYIEGKHHRYLNEELPKLSELTLKILKVHGKSHDELYKVHKLFNSLKTELEGHLIKEETILFPNIKKYEKDKNSDIKRDISNLIEELEREHVGAGDIIKELREVTGHYIAPKDGCRSFQLTYEKLQELEEDIFQHIHLENNILFKKYS</sequence>
<dbReference type="Proteomes" id="UP000036756">
    <property type="component" value="Unassembled WGS sequence"/>
</dbReference>
<comment type="caution">
    <text evidence="7">The sequence shown here is derived from an EMBL/GenBank/DDBJ whole genome shotgun (WGS) entry which is preliminary data.</text>
</comment>
<evidence type="ECO:0000256" key="2">
    <source>
        <dbReference type="ARBA" id="ARBA00022490"/>
    </source>
</evidence>
<dbReference type="EMBL" id="LFVU01000028">
    <property type="protein sequence ID" value="KMT21163.1"/>
    <property type="molecule type" value="Genomic_DNA"/>
</dbReference>
<evidence type="ECO:0000259" key="6">
    <source>
        <dbReference type="Pfam" id="PF01814"/>
    </source>
</evidence>
<dbReference type="PATRIC" id="fig|1121307.3.peg.762"/>
<dbReference type="RefSeq" id="WP_048571537.1">
    <property type="nucleotide sequence ID" value="NZ_LFVU01000028.1"/>
</dbReference>
<keyword evidence="2" id="KW-0963">Cytoplasm</keyword>
<dbReference type="InterPro" id="IPR012312">
    <property type="entry name" value="Hemerythrin-like"/>
</dbReference>
<dbReference type="GO" id="GO:0046872">
    <property type="term" value="F:metal ion binding"/>
    <property type="evidence" value="ECO:0007669"/>
    <property type="project" value="UniProtKB-KW"/>
</dbReference>
<accession>A0A0J8DA33</accession>
<dbReference type="Gene3D" id="1.20.120.520">
    <property type="entry name" value="nmb1532 protein domain like"/>
    <property type="match status" value="1"/>
</dbReference>
<dbReference type="STRING" id="1121307.CLCY_1c03970"/>
<gene>
    <name evidence="7" type="primary">scdA</name>
    <name evidence="7" type="ORF">CLCY_1c03970</name>
</gene>
<dbReference type="PANTHER" id="PTHR36438">
    <property type="entry name" value="IRON-SULFUR CLUSTER REPAIR PROTEIN YTFE"/>
    <property type="match status" value="1"/>
</dbReference>
<dbReference type="OrthoDB" id="9797132at2"/>
<keyword evidence="5" id="KW-0175">Coiled coil</keyword>